<name>A0AAD9R2H9_ACRCE</name>
<dbReference type="AlphaFoldDB" id="A0AAD9R2H9"/>
<accession>A0AAD9R2H9</accession>
<evidence type="ECO:0000313" key="1">
    <source>
        <dbReference type="EMBL" id="KAK2571942.1"/>
    </source>
</evidence>
<reference evidence="1" key="1">
    <citation type="journal article" date="2023" name="G3 (Bethesda)">
        <title>Whole genome assembly and annotation of the endangered Caribbean coral Acropora cervicornis.</title>
        <authorList>
            <person name="Selwyn J.D."/>
            <person name="Vollmer S.V."/>
        </authorList>
    </citation>
    <scope>NUCLEOTIDE SEQUENCE</scope>
    <source>
        <strain evidence="1">K2</strain>
    </source>
</reference>
<dbReference type="Proteomes" id="UP001249851">
    <property type="component" value="Unassembled WGS sequence"/>
</dbReference>
<keyword evidence="2" id="KW-1185">Reference proteome</keyword>
<sequence length="67" mass="8310">MYSRFQNVRLFSFKCCSNSKYKVQKQCKWSRYRNSWAARKDYYMTGVRTSQNDRWSIRNCKLKYVTN</sequence>
<comment type="caution">
    <text evidence="1">The sequence shown here is derived from an EMBL/GenBank/DDBJ whole genome shotgun (WGS) entry which is preliminary data.</text>
</comment>
<proteinExistence type="predicted"/>
<protein>
    <submittedName>
        <fullName evidence="1">Uncharacterized protein</fullName>
    </submittedName>
</protein>
<reference evidence="1" key="2">
    <citation type="journal article" date="2023" name="Science">
        <title>Genomic signatures of disease resistance in endangered staghorn corals.</title>
        <authorList>
            <person name="Vollmer S.V."/>
            <person name="Selwyn J.D."/>
            <person name="Despard B.A."/>
            <person name="Roesel C.L."/>
        </authorList>
    </citation>
    <scope>NUCLEOTIDE SEQUENCE</scope>
    <source>
        <strain evidence="1">K2</strain>
    </source>
</reference>
<dbReference type="EMBL" id="JARQWQ010000005">
    <property type="protein sequence ID" value="KAK2571942.1"/>
    <property type="molecule type" value="Genomic_DNA"/>
</dbReference>
<organism evidence="1 2">
    <name type="scientific">Acropora cervicornis</name>
    <name type="common">Staghorn coral</name>
    <dbReference type="NCBI Taxonomy" id="6130"/>
    <lineage>
        <taxon>Eukaryota</taxon>
        <taxon>Metazoa</taxon>
        <taxon>Cnidaria</taxon>
        <taxon>Anthozoa</taxon>
        <taxon>Hexacorallia</taxon>
        <taxon>Scleractinia</taxon>
        <taxon>Astrocoeniina</taxon>
        <taxon>Acroporidae</taxon>
        <taxon>Acropora</taxon>
    </lineage>
</organism>
<evidence type="ECO:0000313" key="2">
    <source>
        <dbReference type="Proteomes" id="UP001249851"/>
    </source>
</evidence>
<gene>
    <name evidence="1" type="ORF">P5673_003357</name>
</gene>